<evidence type="ECO:0000313" key="5">
    <source>
        <dbReference type="EMBL" id="BBZ28629.1"/>
    </source>
</evidence>
<evidence type="ECO:0000256" key="2">
    <source>
        <dbReference type="ARBA" id="ARBA00022679"/>
    </source>
</evidence>
<proteinExistence type="predicted"/>
<reference evidence="5 6" key="1">
    <citation type="journal article" date="2019" name="Emerg. Microbes Infect.">
        <title>Comprehensive subspecies identification of 175 nontuberculous mycobacteria species based on 7547 genomic profiles.</title>
        <authorList>
            <person name="Matsumoto Y."/>
            <person name="Kinjo T."/>
            <person name="Motooka D."/>
            <person name="Nabeya D."/>
            <person name="Jung N."/>
            <person name="Uechi K."/>
            <person name="Horii T."/>
            <person name="Iida T."/>
            <person name="Fujita J."/>
            <person name="Nakamura S."/>
        </authorList>
    </citation>
    <scope>NUCLEOTIDE SEQUENCE [LARGE SCALE GENOMIC DNA]</scope>
    <source>
        <strain evidence="5 6">JCM 13574</strain>
    </source>
</reference>
<dbReference type="Pfam" id="PF13649">
    <property type="entry name" value="Methyltransf_25"/>
    <property type="match status" value="1"/>
</dbReference>
<keyword evidence="1 5" id="KW-0489">Methyltransferase</keyword>
<evidence type="ECO:0000256" key="1">
    <source>
        <dbReference type="ARBA" id="ARBA00022603"/>
    </source>
</evidence>
<gene>
    <name evidence="5" type="ORF">MMAD_29240</name>
</gene>
<dbReference type="Gene3D" id="3.40.50.150">
    <property type="entry name" value="Vaccinia Virus protein VP39"/>
    <property type="match status" value="1"/>
</dbReference>
<dbReference type="CDD" id="cd02440">
    <property type="entry name" value="AdoMet_MTases"/>
    <property type="match status" value="1"/>
</dbReference>
<keyword evidence="3" id="KW-0949">S-adenosyl-L-methionine</keyword>
<dbReference type="KEGG" id="mmag:MMAD_29240"/>
<dbReference type="RefSeq" id="WP_163738337.1">
    <property type="nucleotide sequence ID" value="NZ_AP022610.1"/>
</dbReference>
<keyword evidence="6" id="KW-1185">Reference proteome</keyword>
<accession>A0A7I7XHF3</accession>
<name>A0A7I7XHF3_9MYCO</name>
<dbReference type="PANTHER" id="PTHR43464:SF19">
    <property type="entry name" value="UBIQUINONE BIOSYNTHESIS O-METHYLTRANSFERASE, MITOCHONDRIAL"/>
    <property type="match status" value="1"/>
</dbReference>
<dbReference type="AlphaFoldDB" id="A0A7I7XHF3"/>
<sequence>MATRWQDADVPRGTDYDARWATLAASGASVHGEADLVAELLGRRDGRHVLDAGCGTGRVAIELARRGHSVVGIDADAAMLDVAMAKDTAVTWVLADLADVGTHVEEVFDVVLLAGNVMIFLAPGTEGDVLARLAGRLSPTGLLVAGFSLRPGRLTLADYDRLAAAAGLQLAHRWATWERDPYAGGDYAVSVHRRTPAPPGTA</sequence>
<evidence type="ECO:0000313" key="6">
    <source>
        <dbReference type="Proteomes" id="UP000466517"/>
    </source>
</evidence>
<feature type="domain" description="Methyltransferase" evidence="4">
    <location>
        <begin position="49"/>
        <end position="141"/>
    </location>
</feature>
<dbReference type="GO" id="GO:0008168">
    <property type="term" value="F:methyltransferase activity"/>
    <property type="evidence" value="ECO:0007669"/>
    <property type="project" value="UniProtKB-KW"/>
</dbReference>
<organism evidence="5 6">
    <name type="scientific">Mycolicibacterium madagascariense</name>
    <dbReference type="NCBI Taxonomy" id="212765"/>
    <lineage>
        <taxon>Bacteria</taxon>
        <taxon>Bacillati</taxon>
        <taxon>Actinomycetota</taxon>
        <taxon>Actinomycetes</taxon>
        <taxon>Mycobacteriales</taxon>
        <taxon>Mycobacteriaceae</taxon>
        <taxon>Mycolicibacterium</taxon>
    </lineage>
</organism>
<dbReference type="InterPro" id="IPR029063">
    <property type="entry name" value="SAM-dependent_MTases_sf"/>
</dbReference>
<dbReference type="SUPFAM" id="SSF53335">
    <property type="entry name" value="S-adenosyl-L-methionine-dependent methyltransferases"/>
    <property type="match status" value="1"/>
</dbReference>
<dbReference type="GO" id="GO:0032259">
    <property type="term" value="P:methylation"/>
    <property type="evidence" value="ECO:0007669"/>
    <property type="project" value="UniProtKB-KW"/>
</dbReference>
<dbReference type="InterPro" id="IPR041698">
    <property type="entry name" value="Methyltransf_25"/>
</dbReference>
<evidence type="ECO:0000256" key="3">
    <source>
        <dbReference type="ARBA" id="ARBA00022691"/>
    </source>
</evidence>
<protein>
    <submittedName>
        <fullName evidence="5">SAM-dependent methyltransferase</fullName>
    </submittedName>
</protein>
<dbReference type="Proteomes" id="UP000466517">
    <property type="component" value="Chromosome"/>
</dbReference>
<dbReference type="EMBL" id="AP022610">
    <property type="protein sequence ID" value="BBZ28629.1"/>
    <property type="molecule type" value="Genomic_DNA"/>
</dbReference>
<keyword evidence="2 5" id="KW-0808">Transferase</keyword>
<evidence type="ECO:0000259" key="4">
    <source>
        <dbReference type="Pfam" id="PF13649"/>
    </source>
</evidence>
<dbReference type="PANTHER" id="PTHR43464">
    <property type="entry name" value="METHYLTRANSFERASE"/>
    <property type="match status" value="1"/>
</dbReference>